<evidence type="ECO:0000313" key="1">
    <source>
        <dbReference type="EMBL" id="CAJ0594449.1"/>
    </source>
</evidence>
<protein>
    <submittedName>
        <fullName evidence="1">Uncharacterized protein</fullName>
    </submittedName>
</protein>
<evidence type="ECO:0000313" key="2">
    <source>
        <dbReference type="Proteomes" id="UP001176961"/>
    </source>
</evidence>
<name>A0AA36GLW0_CYLNA</name>
<gene>
    <name evidence="1" type="ORF">CYNAS_LOCUS6432</name>
</gene>
<dbReference type="EMBL" id="CATQJL010000112">
    <property type="protein sequence ID" value="CAJ0594449.1"/>
    <property type="molecule type" value="Genomic_DNA"/>
</dbReference>
<dbReference type="Proteomes" id="UP001176961">
    <property type="component" value="Unassembled WGS sequence"/>
</dbReference>
<feature type="non-terminal residue" evidence="1">
    <location>
        <position position="1"/>
    </location>
</feature>
<dbReference type="AlphaFoldDB" id="A0AA36GLW0"/>
<accession>A0AA36GLW0</accession>
<keyword evidence="2" id="KW-1185">Reference proteome</keyword>
<organism evidence="1 2">
    <name type="scientific">Cylicocyclus nassatus</name>
    <name type="common">Nematode worm</name>
    <dbReference type="NCBI Taxonomy" id="53992"/>
    <lineage>
        <taxon>Eukaryota</taxon>
        <taxon>Metazoa</taxon>
        <taxon>Ecdysozoa</taxon>
        <taxon>Nematoda</taxon>
        <taxon>Chromadorea</taxon>
        <taxon>Rhabditida</taxon>
        <taxon>Rhabditina</taxon>
        <taxon>Rhabditomorpha</taxon>
        <taxon>Strongyloidea</taxon>
        <taxon>Strongylidae</taxon>
        <taxon>Cylicocyclus</taxon>
    </lineage>
</organism>
<sequence length="98" mass="11174">LKCRVPQRLCVSALVGTVESNCAALENVCSLRFRASNVDFRIQRWDNPRLHSDIGAQRCRPEENSEESVKERAIIEPPRMGPNFSILLCFCYFMLPAC</sequence>
<comment type="caution">
    <text evidence="1">The sequence shown here is derived from an EMBL/GenBank/DDBJ whole genome shotgun (WGS) entry which is preliminary data.</text>
</comment>
<reference evidence="1" key="1">
    <citation type="submission" date="2023-07" db="EMBL/GenBank/DDBJ databases">
        <authorList>
            <consortium name="CYATHOMIX"/>
        </authorList>
    </citation>
    <scope>NUCLEOTIDE SEQUENCE</scope>
    <source>
        <strain evidence="1">N/A</strain>
    </source>
</reference>
<proteinExistence type="predicted"/>